<sequence length="149" mass="15541">MDDQHNAGQDGLVGISVDSGPLELTPVMVREFSAVTRSDDGGEQVPHTIAAPLTSGVQEKLIGDERLGIDLARTMHTEQRIESSHPLEVGRTYTATATVESIRKAAGGRLITFAIDVRDAGGTTVQTLRTTLLSALATSGADESAGGEA</sequence>
<dbReference type="RefSeq" id="WP_303913009.1">
    <property type="nucleotide sequence ID" value="NZ_DYXM01000173.1"/>
</dbReference>
<comment type="caution">
    <text evidence="2">The sequence shown here is derived from an EMBL/GenBank/DDBJ whole genome shotgun (WGS) entry which is preliminary data.</text>
</comment>
<dbReference type="AlphaFoldDB" id="A0A921F3P1"/>
<evidence type="ECO:0000259" key="1">
    <source>
        <dbReference type="Pfam" id="PF13452"/>
    </source>
</evidence>
<evidence type="ECO:0000313" key="2">
    <source>
        <dbReference type="EMBL" id="HJE91152.1"/>
    </source>
</evidence>
<dbReference type="Pfam" id="PF13452">
    <property type="entry name" value="FAS1_DH_region"/>
    <property type="match status" value="1"/>
</dbReference>
<dbReference type="Gene3D" id="3.10.129.10">
    <property type="entry name" value="Hotdog Thioesterase"/>
    <property type="match status" value="1"/>
</dbReference>
<feature type="domain" description="FAS1-like dehydratase" evidence="1">
    <location>
        <begin position="45"/>
        <end position="123"/>
    </location>
</feature>
<dbReference type="SUPFAM" id="SSF54637">
    <property type="entry name" value="Thioesterase/thiol ester dehydrase-isomerase"/>
    <property type="match status" value="1"/>
</dbReference>
<name>A0A921F3P1_9ACTN</name>
<dbReference type="InterPro" id="IPR039569">
    <property type="entry name" value="FAS1-like_DH_region"/>
</dbReference>
<dbReference type="Proteomes" id="UP000776650">
    <property type="component" value="Unassembled WGS sequence"/>
</dbReference>
<protein>
    <submittedName>
        <fullName evidence="2">MaoC family dehydratase N-terminal domain-containing protein</fullName>
    </submittedName>
</protein>
<dbReference type="InterPro" id="IPR029069">
    <property type="entry name" value="HotDog_dom_sf"/>
</dbReference>
<proteinExistence type="predicted"/>
<organism evidence="2 3">
    <name type="scientific">Dietzia timorensis</name>
    <dbReference type="NCBI Taxonomy" id="499555"/>
    <lineage>
        <taxon>Bacteria</taxon>
        <taxon>Bacillati</taxon>
        <taxon>Actinomycetota</taxon>
        <taxon>Actinomycetes</taxon>
        <taxon>Mycobacteriales</taxon>
        <taxon>Dietziaceae</taxon>
        <taxon>Dietzia</taxon>
    </lineage>
</organism>
<accession>A0A921F3P1</accession>
<reference evidence="2" key="1">
    <citation type="journal article" date="2021" name="PeerJ">
        <title>Extensive microbial diversity within the chicken gut microbiome revealed by metagenomics and culture.</title>
        <authorList>
            <person name="Gilroy R."/>
            <person name="Ravi A."/>
            <person name="Getino M."/>
            <person name="Pursley I."/>
            <person name="Horton D.L."/>
            <person name="Alikhan N.F."/>
            <person name="Baker D."/>
            <person name="Gharbi K."/>
            <person name="Hall N."/>
            <person name="Watson M."/>
            <person name="Adriaenssens E.M."/>
            <person name="Foster-Nyarko E."/>
            <person name="Jarju S."/>
            <person name="Secka A."/>
            <person name="Antonio M."/>
            <person name="Oren A."/>
            <person name="Chaudhuri R.R."/>
            <person name="La Ragione R."/>
            <person name="Hildebrand F."/>
            <person name="Pallen M.J."/>
        </authorList>
    </citation>
    <scope>NUCLEOTIDE SEQUENCE</scope>
    <source>
        <strain evidence="2">ChiGjej1B1-18357</strain>
    </source>
</reference>
<dbReference type="EMBL" id="DYXM01000173">
    <property type="protein sequence ID" value="HJE91152.1"/>
    <property type="molecule type" value="Genomic_DNA"/>
</dbReference>
<evidence type="ECO:0000313" key="3">
    <source>
        <dbReference type="Proteomes" id="UP000776650"/>
    </source>
</evidence>
<gene>
    <name evidence="2" type="ORF">K8V11_09105</name>
</gene>
<reference evidence="2" key="2">
    <citation type="submission" date="2021-09" db="EMBL/GenBank/DDBJ databases">
        <authorList>
            <person name="Gilroy R."/>
        </authorList>
    </citation>
    <scope>NUCLEOTIDE SEQUENCE</scope>
    <source>
        <strain evidence="2">ChiGjej1B1-18357</strain>
    </source>
</reference>